<dbReference type="AlphaFoldDB" id="A0A926ETW3"/>
<reference evidence="1" key="1">
    <citation type="submission" date="2020-08" db="EMBL/GenBank/DDBJ databases">
        <title>Genome public.</title>
        <authorList>
            <person name="Liu C."/>
            <person name="Sun Q."/>
        </authorList>
    </citation>
    <scope>NUCLEOTIDE SEQUENCE</scope>
    <source>
        <strain evidence="1">NSJ-64</strain>
    </source>
</reference>
<protein>
    <submittedName>
        <fullName evidence="1">Uncharacterized protein</fullName>
    </submittedName>
</protein>
<gene>
    <name evidence="1" type="ORF">H8705_12490</name>
</gene>
<dbReference type="RefSeq" id="WP_262396121.1">
    <property type="nucleotide sequence ID" value="NZ_JACRTD010000011.1"/>
</dbReference>
<accession>A0A926ETW3</accession>
<keyword evidence="2" id="KW-1185">Reference proteome</keyword>
<evidence type="ECO:0000313" key="1">
    <source>
        <dbReference type="EMBL" id="MBC8586399.1"/>
    </source>
</evidence>
<evidence type="ECO:0000313" key="2">
    <source>
        <dbReference type="Proteomes" id="UP000623678"/>
    </source>
</evidence>
<proteinExistence type="predicted"/>
<dbReference type="EMBL" id="JACRTD010000011">
    <property type="protein sequence ID" value="MBC8586399.1"/>
    <property type="molecule type" value="Genomic_DNA"/>
</dbReference>
<organism evidence="1 2">
    <name type="scientific">Youxingia wuxianensis</name>
    <dbReference type="NCBI Taxonomy" id="2763678"/>
    <lineage>
        <taxon>Bacteria</taxon>
        <taxon>Bacillati</taxon>
        <taxon>Bacillota</taxon>
        <taxon>Clostridia</taxon>
        <taxon>Eubacteriales</taxon>
        <taxon>Oscillospiraceae</taxon>
        <taxon>Youxingia</taxon>
    </lineage>
</organism>
<name>A0A926ETW3_9FIRM</name>
<dbReference type="Proteomes" id="UP000623678">
    <property type="component" value="Unassembled WGS sequence"/>
</dbReference>
<comment type="caution">
    <text evidence="1">The sequence shown here is derived from an EMBL/GenBank/DDBJ whole genome shotgun (WGS) entry which is preliminary data.</text>
</comment>
<sequence>MKRNQIQNIRVHMVPGLKETREERACQFHVQIIEQRINQMELSRDQKIQVVQYIIEILKNTKQ</sequence>